<evidence type="ECO:0008006" key="3">
    <source>
        <dbReference type="Google" id="ProtNLM"/>
    </source>
</evidence>
<feature type="non-terminal residue" evidence="2">
    <location>
        <position position="177"/>
    </location>
</feature>
<accession>A0A382ZHG9</accession>
<dbReference type="SUPFAM" id="SSF56235">
    <property type="entry name" value="N-terminal nucleophile aminohydrolases (Ntn hydrolases)"/>
    <property type="match status" value="1"/>
</dbReference>
<dbReference type="InterPro" id="IPR010430">
    <property type="entry name" value="DUF1028"/>
</dbReference>
<name>A0A382ZHG9_9ZZZZ</name>
<dbReference type="Pfam" id="PF06267">
    <property type="entry name" value="DUF1028"/>
    <property type="match status" value="1"/>
</dbReference>
<dbReference type="PANTHER" id="PTHR39328:SF1">
    <property type="entry name" value="BLL2871 PROTEIN"/>
    <property type="match status" value="1"/>
</dbReference>
<gene>
    <name evidence="2" type="ORF">METZ01_LOCUS447818</name>
</gene>
<feature type="region of interest" description="Disordered" evidence="1">
    <location>
        <begin position="1"/>
        <end position="22"/>
    </location>
</feature>
<proteinExistence type="predicted"/>
<sequence>MGISPGKIKAAPPEHKPPAWPSADLGSIHFGFDDSIGGVNRINQRTFIKRTGQGLAGLTIAPAALAKPLGQAKTQAKPVATFSIVGFDPHTGDLGVAVQSKFFAVGSVVPWAKAGVGAIATQSYANVSYGPDGLERLAKGQTAGETVKALTSADKDRRLRQLGIVDARGNSASFTGG</sequence>
<organism evidence="2">
    <name type="scientific">marine metagenome</name>
    <dbReference type="NCBI Taxonomy" id="408172"/>
    <lineage>
        <taxon>unclassified sequences</taxon>
        <taxon>metagenomes</taxon>
        <taxon>ecological metagenomes</taxon>
    </lineage>
</organism>
<dbReference type="PANTHER" id="PTHR39328">
    <property type="entry name" value="BLL2871 PROTEIN"/>
    <property type="match status" value="1"/>
</dbReference>
<evidence type="ECO:0000313" key="2">
    <source>
        <dbReference type="EMBL" id="SVD94964.1"/>
    </source>
</evidence>
<protein>
    <recommendedName>
        <fullName evidence="3">DUF1028 domain-containing protein</fullName>
    </recommendedName>
</protein>
<reference evidence="2" key="1">
    <citation type="submission" date="2018-05" db="EMBL/GenBank/DDBJ databases">
        <authorList>
            <person name="Lanie J.A."/>
            <person name="Ng W.-L."/>
            <person name="Kazmierczak K.M."/>
            <person name="Andrzejewski T.M."/>
            <person name="Davidsen T.M."/>
            <person name="Wayne K.J."/>
            <person name="Tettelin H."/>
            <person name="Glass J.I."/>
            <person name="Rusch D."/>
            <person name="Podicherti R."/>
            <person name="Tsui H.-C.T."/>
            <person name="Winkler M.E."/>
        </authorList>
    </citation>
    <scope>NUCLEOTIDE SEQUENCE</scope>
</reference>
<dbReference type="EMBL" id="UINC01183968">
    <property type="protein sequence ID" value="SVD94964.1"/>
    <property type="molecule type" value="Genomic_DNA"/>
</dbReference>
<dbReference type="InterPro" id="IPR029055">
    <property type="entry name" value="Ntn_hydrolases_N"/>
</dbReference>
<dbReference type="Gene3D" id="3.60.20.10">
    <property type="entry name" value="Glutamine Phosphoribosylpyrophosphate, subunit 1, domain 1"/>
    <property type="match status" value="1"/>
</dbReference>
<evidence type="ECO:0000256" key="1">
    <source>
        <dbReference type="SAM" id="MobiDB-lite"/>
    </source>
</evidence>
<dbReference type="AlphaFoldDB" id="A0A382ZHG9"/>